<feature type="compositionally biased region" description="Basic and acidic residues" evidence="1">
    <location>
        <begin position="371"/>
        <end position="381"/>
    </location>
</feature>
<dbReference type="EMBL" id="CAKKLH010000100">
    <property type="protein sequence ID" value="CAH0102957.1"/>
    <property type="molecule type" value="Genomic_DNA"/>
</dbReference>
<keyword evidence="3" id="KW-0732">Signal</keyword>
<keyword evidence="2" id="KW-0812">Transmembrane</keyword>
<feature type="region of interest" description="Disordered" evidence="1">
    <location>
        <begin position="107"/>
        <end position="131"/>
    </location>
</feature>
<keyword evidence="2" id="KW-0472">Membrane</keyword>
<evidence type="ECO:0000313" key="5">
    <source>
        <dbReference type="Proteomes" id="UP000789390"/>
    </source>
</evidence>
<accession>A0A8J2RTZ3</accession>
<name>A0A8J2RTZ3_9CRUS</name>
<gene>
    <name evidence="4" type="ORF">DGAL_LOCUS5485</name>
</gene>
<comment type="caution">
    <text evidence="4">The sequence shown here is derived from an EMBL/GenBank/DDBJ whole genome shotgun (WGS) entry which is preliminary data.</text>
</comment>
<feature type="region of interest" description="Disordered" evidence="1">
    <location>
        <begin position="611"/>
        <end position="636"/>
    </location>
</feature>
<protein>
    <submittedName>
        <fullName evidence="4">Uncharacterized protein</fullName>
    </submittedName>
</protein>
<dbReference type="OrthoDB" id="6355957at2759"/>
<feature type="compositionally biased region" description="Low complexity" evidence="1">
    <location>
        <begin position="107"/>
        <end position="118"/>
    </location>
</feature>
<feature type="compositionally biased region" description="Low complexity" evidence="1">
    <location>
        <begin position="412"/>
        <end position="429"/>
    </location>
</feature>
<feature type="signal peptide" evidence="3">
    <location>
        <begin position="1"/>
        <end position="25"/>
    </location>
</feature>
<feature type="transmembrane region" description="Helical" evidence="2">
    <location>
        <begin position="291"/>
        <end position="316"/>
    </location>
</feature>
<dbReference type="Proteomes" id="UP000789390">
    <property type="component" value="Unassembled WGS sequence"/>
</dbReference>
<evidence type="ECO:0000313" key="4">
    <source>
        <dbReference type="EMBL" id="CAH0102957.1"/>
    </source>
</evidence>
<evidence type="ECO:0000256" key="1">
    <source>
        <dbReference type="SAM" id="MobiDB-lite"/>
    </source>
</evidence>
<sequence>MNPVIFLFLRVGLVSVIWLALSAEGAPVLPSSLDVELVDVKAVNGDDIVQSSMITPFPSGNAAEGLQPDEPNFFWSGSGDDPDAGMTYWITTTVYKTAVVTMTPSTPKPTIATTSPTITPTPPLKESSSPPITWPIEAFQPRNWIRTVIRSDSNETSPRFHQLIQSRLGRMYSDLLQQRNGSTVVGGTVLPRAYVIIHNITRRLGDIDVIYALSTWHHQMPMGGSVTTRLVEPYLAVGAVRRVDVTRQLCHRPANDTQDVVLCRSVVIQAEPFIRAEETSVAATTSANYQYWIIGAVLAVIIVVILLVVVLIYLIGRQNKNKSERKNKKDVAVGDSSPPLPQSEPTSRASRSKSSKFSKQIMSKLVAKASTEVEKDPDPWIRKSRSTSKKHRKIKRQLRPQTAPERNEHRQSSSSLSAIIMSGSSTSSSLDRMEYRLSREEPLQPSRGARRLKRKKTSKTGVLSPDRVNKKDDDSRVLTADPPHSHVLKPRRQMSRASVEMETQEVTADFSGRPDTPDEDKLTYQEELVVPTEDYGWRPGSLIPSRVTIGVFGSRKISSAPVALEATRQAAKHGRGAVKPRRAWSTPDQVECIGSSNNVENIIPIKYESSVNESSNDLSTPEPQRPTKSQLKHPTLHIHSISYPTWPSLSDTDPAIELIRSIKEELKKFEPKVS</sequence>
<proteinExistence type="predicted"/>
<keyword evidence="2" id="KW-1133">Transmembrane helix</keyword>
<feature type="compositionally biased region" description="Basic residues" evidence="1">
    <location>
        <begin position="382"/>
        <end position="398"/>
    </location>
</feature>
<feature type="compositionally biased region" description="Basic and acidic residues" evidence="1">
    <location>
        <begin position="323"/>
        <end position="332"/>
    </location>
</feature>
<feature type="region of interest" description="Disordered" evidence="1">
    <location>
        <begin position="323"/>
        <end position="498"/>
    </location>
</feature>
<feature type="compositionally biased region" description="Basic and acidic residues" evidence="1">
    <location>
        <begin position="467"/>
        <end position="476"/>
    </location>
</feature>
<keyword evidence="5" id="KW-1185">Reference proteome</keyword>
<feature type="compositionally biased region" description="Basic and acidic residues" evidence="1">
    <location>
        <begin position="431"/>
        <end position="442"/>
    </location>
</feature>
<evidence type="ECO:0000256" key="2">
    <source>
        <dbReference type="SAM" id="Phobius"/>
    </source>
</evidence>
<feature type="compositionally biased region" description="Basic residues" evidence="1">
    <location>
        <begin position="448"/>
        <end position="458"/>
    </location>
</feature>
<organism evidence="4 5">
    <name type="scientific">Daphnia galeata</name>
    <dbReference type="NCBI Taxonomy" id="27404"/>
    <lineage>
        <taxon>Eukaryota</taxon>
        <taxon>Metazoa</taxon>
        <taxon>Ecdysozoa</taxon>
        <taxon>Arthropoda</taxon>
        <taxon>Crustacea</taxon>
        <taxon>Branchiopoda</taxon>
        <taxon>Diplostraca</taxon>
        <taxon>Cladocera</taxon>
        <taxon>Anomopoda</taxon>
        <taxon>Daphniidae</taxon>
        <taxon>Daphnia</taxon>
    </lineage>
</organism>
<reference evidence="4" key="1">
    <citation type="submission" date="2021-11" db="EMBL/GenBank/DDBJ databases">
        <authorList>
            <person name="Schell T."/>
        </authorList>
    </citation>
    <scope>NUCLEOTIDE SEQUENCE</scope>
    <source>
        <strain evidence="4">M5</strain>
    </source>
</reference>
<evidence type="ECO:0000256" key="3">
    <source>
        <dbReference type="SAM" id="SignalP"/>
    </source>
</evidence>
<feature type="compositionally biased region" description="Polar residues" evidence="1">
    <location>
        <begin position="611"/>
        <end position="629"/>
    </location>
</feature>
<feature type="chain" id="PRO_5035253547" evidence="3">
    <location>
        <begin position="26"/>
        <end position="674"/>
    </location>
</feature>
<dbReference type="AlphaFoldDB" id="A0A8J2RTZ3"/>